<comment type="caution">
    <text evidence="2">The sequence shown here is derived from an EMBL/GenBank/DDBJ whole genome shotgun (WGS) entry which is preliminary data.</text>
</comment>
<gene>
    <name evidence="2" type="ORF">LCGC14_3034530</name>
</gene>
<dbReference type="AlphaFoldDB" id="A0A0F8WRZ4"/>
<feature type="region of interest" description="Disordered" evidence="1">
    <location>
        <begin position="1"/>
        <end position="23"/>
    </location>
</feature>
<evidence type="ECO:0000313" key="2">
    <source>
        <dbReference type="EMBL" id="KKK59423.1"/>
    </source>
</evidence>
<reference evidence="2" key="1">
    <citation type="journal article" date="2015" name="Nature">
        <title>Complex archaea that bridge the gap between prokaryotes and eukaryotes.</title>
        <authorList>
            <person name="Spang A."/>
            <person name="Saw J.H."/>
            <person name="Jorgensen S.L."/>
            <person name="Zaremba-Niedzwiedzka K."/>
            <person name="Martijn J."/>
            <person name="Lind A.E."/>
            <person name="van Eijk R."/>
            <person name="Schleper C."/>
            <person name="Guy L."/>
            <person name="Ettema T.J."/>
        </authorList>
    </citation>
    <scope>NUCLEOTIDE SEQUENCE</scope>
</reference>
<organism evidence="2">
    <name type="scientific">marine sediment metagenome</name>
    <dbReference type="NCBI Taxonomy" id="412755"/>
    <lineage>
        <taxon>unclassified sequences</taxon>
        <taxon>metagenomes</taxon>
        <taxon>ecological metagenomes</taxon>
    </lineage>
</organism>
<proteinExistence type="predicted"/>
<name>A0A0F8WRZ4_9ZZZZ</name>
<protein>
    <submittedName>
        <fullName evidence="2">Uncharacterized protein</fullName>
    </submittedName>
</protein>
<feature type="compositionally biased region" description="Polar residues" evidence="1">
    <location>
        <begin position="14"/>
        <end position="23"/>
    </location>
</feature>
<dbReference type="EMBL" id="LAZR01063486">
    <property type="protein sequence ID" value="KKK59423.1"/>
    <property type="molecule type" value="Genomic_DNA"/>
</dbReference>
<sequence length="23" mass="2642">MSEFKDPTVFVEETPSSLVQLEE</sequence>
<accession>A0A0F8WRZ4</accession>
<evidence type="ECO:0000256" key="1">
    <source>
        <dbReference type="SAM" id="MobiDB-lite"/>
    </source>
</evidence>
<feature type="non-terminal residue" evidence="2">
    <location>
        <position position="23"/>
    </location>
</feature>